<dbReference type="Gene3D" id="3.30.710.10">
    <property type="entry name" value="Potassium Channel Kv1.1, Chain A"/>
    <property type="match status" value="2"/>
</dbReference>
<feature type="compositionally biased region" description="Polar residues" evidence="1">
    <location>
        <begin position="978"/>
        <end position="989"/>
    </location>
</feature>
<feature type="compositionally biased region" description="Basic and acidic residues" evidence="1">
    <location>
        <begin position="865"/>
        <end position="883"/>
    </location>
</feature>
<feature type="region of interest" description="Disordered" evidence="1">
    <location>
        <begin position="796"/>
        <end position="886"/>
    </location>
</feature>
<feature type="compositionally biased region" description="Basic and acidic residues" evidence="1">
    <location>
        <begin position="797"/>
        <end position="808"/>
    </location>
</feature>
<dbReference type="InterPro" id="IPR000210">
    <property type="entry name" value="BTB/POZ_dom"/>
</dbReference>
<evidence type="ECO:0000259" key="2">
    <source>
        <dbReference type="PROSITE" id="PS50097"/>
    </source>
</evidence>
<feature type="compositionally biased region" description="Low complexity" evidence="1">
    <location>
        <begin position="346"/>
        <end position="359"/>
    </location>
</feature>
<dbReference type="Pfam" id="PF00651">
    <property type="entry name" value="BTB"/>
    <property type="match status" value="1"/>
</dbReference>
<dbReference type="InterPro" id="IPR011333">
    <property type="entry name" value="SKP1/BTB/POZ_sf"/>
</dbReference>
<feature type="region of interest" description="Disordered" evidence="1">
    <location>
        <begin position="909"/>
        <end position="930"/>
    </location>
</feature>
<accession>A0AAD4N7R4</accession>
<dbReference type="SMART" id="SM00225">
    <property type="entry name" value="BTB"/>
    <property type="match status" value="1"/>
</dbReference>
<comment type="caution">
    <text evidence="3">The sequence shown here is derived from an EMBL/GenBank/DDBJ whole genome shotgun (WGS) entry which is preliminary data.</text>
</comment>
<reference evidence="3" key="1">
    <citation type="submission" date="2022-01" db="EMBL/GenBank/DDBJ databases">
        <title>Genome Sequence Resource for Two Populations of Ditylenchus destructor, the Migratory Endoparasitic Phytonematode.</title>
        <authorList>
            <person name="Zhang H."/>
            <person name="Lin R."/>
            <person name="Xie B."/>
        </authorList>
    </citation>
    <scope>NUCLEOTIDE SEQUENCE</scope>
    <source>
        <strain evidence="3">BazhouSP</strain>
    </source>
</reference>
<evidence type="ECO:0000313" key="4">
    <source>
        <dbReference type="Proteomes" id="UP001201812"/>
    </source>
</evidence>
<dbReference type="PANTHER" id="PTHR22427:SF7">
    <property type="entry name" value="GH15728P"/>
    <property type="match status" value="1"/>
</dbReference>
<sequence>MRQPSFLETFNSEREKLQIHLAKRIQANMTTLIGDVGTADILLVAADGRKLAAHLCILRERAPVFFQRYVQPTFDATPRDVAAPASPQRIVEVAVGDVDSAGLAFFIRSVYTDDEVAQLPGHEAEHITEYRTDDGDDDDNDNGRSSTNPLAKDVCIRKDSTSHAERVHRYSGQQFPPNEHNTHVNEDSRLSICNMENQKPEMRSEITTSYLSSQHLNSPTKNISSSIMTSFRELASSESQLCVSGYSDASQLSETDPNDHYEQENEWGGEMRTKNDQICKFIRLDAGGSVPASPVRKKLAPTQQQPKSIFPMFIGLSGEPCASPLFETNTSTVMTQSLPVSSTDDSGAGTCTSSLTSSAGSNSLRNRAMNAGFARRLSMASLSSLSSIGSLETMGTFECTPLTGDRNPASQLAFALLNMYINQVDTDVAVLTDDGELFAHRCILQASCTSFQKLLQQNPSALILKGYSKSLIHFVLSFIYGGLTCIDDDVDVWEVLTIATEFELEDLIEVAILHLRAHKCHFFHRPCASCVSAIFDALPQFHSNECLQRVFNECLTWQARHFTRIWKGRTFLHLDEKWQKQCFDALLQYIMEENVIDTLLGCEKLQIGLPRVKAKQAAERVQYLIGDVVEYCMEFLSTSFDLVIGSDSFSNQGRGFALNLSLMEDIFPAVIHSLSTETAIKAFVNIKALIVRFHEMWKSQDSDPVIPTEEWNPKFLNLCRRLYELIDRHLLHYAASVVKCDAWNLLPTEDQTRIKEGGIFTEMKMPRAPPPKFSSSARTMNKYKRSSSAGAQMLLDDGERSRSAERARFSRVSKCTEPMEEIPERENSQTQMCIKSSVNERANKSETEHSSKIPARIQSASTKPTTEKKLDEQRPGTSEERAPEMQMTLQRQNTHTVMTVQQNREAGIDPAKMGVPVPGPNLVKSKPQSVVRPMPKTPVAIHHVSSATQAQCSQPIAVGTVGHAAKIITTDQSRRTSQRMSQANSQSSGKNEKATTKTVANQRGTRMGVSRIPRTSPKRNPTSSTKC</sequence>
<feature type="domain" description="BTB" evidence="2">
    <location>
        <begin position="39"/>
        <end position="114"/>
    </location>
</feature>
<dbReference type="PROSITE" id="PS50097">
    <property type="entry name" value="BTB"/>
    <property type="match status" value="2"/>
</dbReference>
<dbReference type="Pfam" id="PF26017">
    <property type="entry name" value="BACK_BTBD8"/>
    <property type="match status" value="1"/>
</dbReference>
<feature type="compositionally biased region" description="Polar residues" evidence="1">
    <location>
        <begin position="828"/>
        <end position="840"/>
    </location>
</feature>
<feature type="domain" description="BTB" evidence="2">
    <location>
        <begin position="426"/>
        <end position="488"/>
    </location>
</feature>
<dbReference type="EMBL" id="JAKKPZ010000007">
    <property type="protein sequence ID" value="KAI1718748.1"/>
    <property type="molecule type" value="Genomic_DNA"/>
</dbReference>
<feature type="region of interest" description="Disordered" evidence="1">
    <location>
        <begin position="120"/>
        <end position="152"/>
    </location>
</feature>
<dbReference type="Proteomes" id="UP001201812">
    <property type="component" value="Unassembled WGS sequence"/>
</dbReference>
<feature type="compositionally biased region" description="Basic and acidic residues" evidence="1">
    <location>
        <begin position="122"/>
        <end position="133"/>
    </location>
</feature>
<organism evidence="3 4">
    <name type="scientific">Ditylenchus destructor</name>
    <dbReference type="NCBI Taxonomy" id="166010"/>
    <lineage>
        <taxon>Eukaryota</taxon>
        <taxon>Metazoa</taxon>
        <taxon>Ecdysozoa</taxon>
        <taxon>Nematoda</taxon>
        <taxon>Chromadorea</taxon>
        <taxon>Rhabditida</taxon>
        <taxon>Tylenchina</taxon>
        <taxon>Tylenchomorpha</taxon>
        <taxon>Sphaerularioidea</taxon>
        <taxon>Anguinidae</taxon>
        <taxon>Anguininae</taxon>
        <taxon>Ditylenchus</taxon>
    </lineage>
</organism>
<dbReference type="SUPFAM" id="SSF54695">
    <property type="entry name" value="POZ domain"/>
    <property type="match status" value="1"/>
</dbReference>
<dbReference type="AlphaFoldDB" id="A0AAD4N7R4"/>
<feature type="compositionally biased region" description="Basic and acidic residues" evidence="1">
    <location>
        <begin position="841"/>
        <end position="851"/>
    </location>
</feature>
<evidence type="ECO:0000256" key="1">
    <source>
        <dbReference type="SAM" id="MobiDB-lite"/>
    </source>
</evidence>
<evidence type="ECO:0000313" key="3">
    <source>
        <dbReference type="EMBL" id="KAI1718748.1"/>
    </source>
</evidence>
<feature type="region of interest" description="Disordered" evidence="1">
    <location>
        <begin position="969"/>
        <end position="1027"/>
    </location>
</feature>
<protein>
    <submittedName>
        <fullName evidence="3">BTB/POZ domain-containing protein</fullName>
    </submittedName>
</protein>
<dbReference type="PANTHER" id="PTHR22427">
    <property type="entry name" value="GH15728P"/>
    <property type="match status" value="1"/>
</dbReference>
<keyword evidence="4" id="KW-1185">Reference proteome</keyword>
<name>A0AAD4N7R4_9BILA</name>
<proteinExistence type="predicted"/>
<gene>
    <name evidence="3" type="ORF">DdX_05854</name>
</gene>
<feature type="compositionally biased region" description="Polar residues" evidence="1">
    <location>
        <begin position="1018"/>
        <end position="1027"/>
    </location>
</feature>
<feature type="region of interest" description="Disordered" evidence="1">
    <location>
        <begin position="339"/>
        <end position="359"/>
    </location>
</feature>
<dbReference type="InterPro" id="IPR043225">
    <property type="entry name" value="BACK_BTBD8"/>
</dbReference>